<name>A0ACC0DIE6_9PEZI</name>
<reference evidence="1 2" key="1">
    <citation type="journal article" date="2022" name="New Phytol.">
        <title>Ecological generalism drives hyperdiversity of secondary metabolite gene clusters in xylarialean endophytes.</title>
        <authorList>
            <person name="Franco M.E.E."/>
            <person name="Wisecaver J.H."/>
            <person name="Arnold A.E."/>
            <person name="Ju Y.M."/>
            <person name="Slot J.C."/>
            <person name="Ahrendt S."/>
            <person name="Moore L.P."/>
            <person name="Eastman K.E."/>
            <person name="Scott K."/>
            <person name="Konkel Z."/>
            <person name="Mondo S.J."/>
            <person name="Kuo A."/>
            <person name="Hayes R.D."/>
            <person name="Haridas S."/>
            <person name="Andreopoulos B."/>
            <person name="Riley R."/>
            <person name="LaButti K."/>
            <person name="Pangilinan J."/>
            <person name="Lipzen A."/>
            <person name="Amirebrahimi M."/>
            <person name="Yan J."/>
            <person name="Adam C."/>
            <person name="Keymanesh K."/>
            <person name="Ng V."/>
            <person name="Louie K."/>
            <person name="Northen T."/>
            <person name="Drula E."/>
            <person name="Henrissat B."/>
            <person name="Hsieh H.M."/>
            <person name="Youens-Clark K."/>
            <person name="Lutzoni F."/>
            <person name="Miadlikowska J."/>
            <person name="Eastwood D.C."/>
            <person name="Hamelin R.C."/>
            <person name="Grigoriev I.V."/>
            <person name="U'Ren J.M."/>
        </authorList>
    </citation>
    <scope>NUCLEOTIDE SEQUENCE [LARGE SCALE GENOMIC DNA]</scope>
    <source>
        <strain evidence="1 2">ER1909</strain>
    </source>
</reference>
<keyword evidence="2" id="KW-1185">Reference proteome</keyword>
<gene>
    <name evidence="1" type="ORF">F4821DRAFT_223853</name>
</gene>
<comment type="caution">
    <text evidence="1">The sequence shown here is derived from an EMBL/GenBank/DDBJ whole genome shotgun (WGS) entry which is preliminary data.</text>
</comment>
<protein>
    <submittedName>
        <fullName evidence="1">Fungal-specific transcription factor domain-containing protein</fullName>
    </submittedName>
</protein>
<dbReference type="Proteomes" id="UP001497680">
    <property type="component" value="Unassembled WGS sequence"/>
</dbReference>
<sequence>MSSDGPSTQTSSGDHVGETLSCVSCRNRKLKCDRTKPRCKRCEKAKTECVFPESRRKPAFKRRNVKELEARLAQVEELLKENSQSKSPQDGAAEPSNVETVEVPIAEDDLFQGMDFTEADLNDGAAFAFEPDPMGTFPTGNLGGLGQEAPPFNGELIDLGGIYESLPPFELMEDLNRSFFERQQHIVPVIQPTRYLHAFYSAPHMKPPMCLRYAIWALASHGHPKYNPYHDVFYRRARQYADSDELKGYGEHFITVGHAQAWCIIATYEAKCMMFTRAAMTCSRAVRLVQMMGLHRLDGAAEEISPTLLPPKDWAELEERRRTFWGVFCIDSHCSVSTGWPHLIDASEITTLLPAPESAFNEGTQVETCSVQDALKGRPYSSFAGAILVCHIFNDILKHIHKPKLNDNPDNYEFGEYWQRHRDIDNTLSSAFMCLPQSFRLPENYRDPVAVHTNLNLHASIICLHHAAIDRIDIYKLPESAKKTCQDRLTTAAQEIINIVKLTSHVNSAPRSPLASLSLYCAASVYVYMCKEAQAPAYADNLDFVIAAMEALGRTHTITRAFLRQVVVDVERNGVSNFVRLPRLDSLGDDFNAQVSHNIPLVARSSISRHSEVQPPLPGRLPLGRPVGKVISDEFGCDYGTWVSETSLFDSYSPETQDLSGNQHKRKRTTPFGVPATTSTNMDASSESSDRFWAGVQDHVSTNPSTHSSPTNPLGAMAAAKAASIAHPVSCGASYSQVSLPHRTGSPSLNANANINANTNTSNTNTNAEPTSAPQDSNVRLGVGIASAMLGNMGRAPLRTAGRGEPSRSHPAAATSGLGDWEVAGLCMHNQFAANGPGAAFPDPAELDQQQQQDGLADDIPWSMAGCEGMNAVDWDAIGASFGIEPGGVAGGAEGNGGGGIG</sequence>
<evidence type="ECO:0000313" key="2">
    <source>
        <dbReference type="Proteomes" id="UP001497680"/>
    </source>
</evidence>
<dbReference type="EMBL" id="MU394283">
    <property type="protein sequence ID" value="KAI6092363.1"/>
    <property type="molecule type" value="Genomic_DNA"/>
</dbReference>
<organism evidence="1 2">
    <name type="scientific">Hypoxylon rubiginosum</name>
    <dbReference type="NCBI Taxonomy" id="110542"/>
    <lineage>
        <taxon>Eukaryota</taxon>
        <taxon>Fungi</taxon>
        <taxon>Dikarya</taxon>
        <taxon>Ascomycota</taxon>
        <taxon>Pezizomycotina</taxon>
        <taxon>Sordariomycetes</taxon>
        <taxon>Xylariomycetidae</taxon>
        <taxon>Xylariales</taxon>
        <taxon>Hypoxylaceae</taxon>
        <taxon>Hypoxylon</taxon>
    </lineage>
</organism>
<evidence type="ECO:0000313" key="1">
    <source>
        <dbReference type="EMBL" id="KAI6092363.1"/>
    </source>
</evidence>
<proteinExistence type="predicted"/>
<accession>A0ACC0DIE6</accession>